<dbReference type="SUPFAM" id="SSF56112">
    <property type="entry name" value="Protein kinase-like (PK-like)"/>
    <property type="match status" value="1"/>
</dbReference>
<name>A0A9W8LSP9_9FUNG</name>
<organism evidence="2 3">
    <name type="scientific">Coemansia guatemalensis</name>
    <dbReference type="NCBI Taxonomy" id="2761395"/>
    <lineage>
        <taxon>Eukaryota</taxon>
        <taxon>Fungi</taxon>
        <taxon>Fungi incertae sedis</taxon>
        <taxon>Zoopagomycota</taxon>
        <taxon>Kickxellomycotina</taxon>
        <taxon>Kickxellomycetes</taxon>
        <taxon>Kickxellales</taxon>
        <taxon>Kickxellaceae</taxon>
        <taxon>Coemansia</taxon>
    </lineage>
</organism>
<dbReference type="PANTHER" id="PTHR21310">
    <property type="entry name" value="AMINOGLYCOSIDE PHOSPHOTRANSFERASE-RELATED-RELATED"/>
    <property type="match status" value="1"/>
</dbReference>
<gene>
    <name evidence="2" type="ORF">H4R20_003752</name>
</gene>
<protein>
    <recommendedName>
        <fullName evidence="4">Aminoglycoside phosphotransferase domain-containing protein</fullName>
    </recommendedName>
</protein>
<evidence type="ECO:0008006" key="4">
    <source>
        <dbReference type="Google" id="ProtNLM"/>
    </source>
</evidence>
<evidence type="ECO:0000313" key="2">
    <source>
        <dbReference type="EMBL" id="KAJ2801250.1"/>
    </source>
</evidence>
<evidence type="ECO:0000256" key="1">
    <source>
        <dbReference type="SAM" id="MobiDB-lite"/>
    </source>
</evidence>
<accession>A0A9W8LSP9</accession>
<dbReference type="OrthoDB" id="5327538at2759"/>
<proteinExistence type="predicted"/>
<feature type="region of interest" description="Disordered" evidence="1">
    <location>
        <begin position="68"/>
        <end position="90"/>
    </location>
</feature>
<reference evidence="2" key="1">
    <citation type="submission" date="2022-07" db="EMBL/GenBank/DDBJ databases">
        <title>Phylogenomic reconstructions and comparative analyses of Kickxellomycotina fungi.</title>
        <authorList>
            <person name="Reynolds N.K."/>
            <person name="Stajich J.E."/>
            <person name="Barry K."/>
            <person name="Grigoriev I.V."/>
            <person name="Crous P."/>
            <person name="Smith M.E."/>
        </authorList>
    </citation>
    <scope>NUCLEOTIDE SEQUENCE</scope>
    <source>
        <strain evidence="2">NRRL 1565</strain>
    </source>
</reference>
<dbReference type="AlphaFoldDB" id="A0A9W8LSP9"/>
<dbReference type="InterPro" id="IPR011009">
    <property type="entry name" value="Kinase-like_dom_sf"/>
</dbReference>
<sequence length="596" mass="66361">PQFMTSSLPRHLSPGLKSKGSAPAFTTADYFDAFSSIDRNIRDLIDGFPRDPATADWLPYATDDAAPGLVSPVSTAPSQPPPPLPAADFSKEYATLPPSLDIIGHDGGDDEEATVAFLCSCLPHYEGRAPIYYDDLDSSLNAYLEDTWVDDDDALDGEEYVSDSAWDTPELLMPSGHDSLPSPQTLPGLSADAARISAYEEWIDFDELLPIIRNAVAPSKDIAEFRIGRRTETDFMLLYEVNSLPASGSGWVVQIPKHDVPQGVLESEILSVAYVGENTSLPISRVLSFDFSSANPVGVPYVIMQRMPGEPLADHWAHLGARQKRKVLDHIAEIVVQLSKLSFPAIGSLTIVNGSLAIGPLLHARQCENGYIQLDTALTDSNQAASHRYGPFTSTRAYYHAMIQASLDALQILEGFSGGEASLSQIELETYASLVNEFVVNDDCFVLMPESLDFHHFLIDPQTCNITAVVDWTFCGTRPLTSLVQPPPFTFDDTPRWEPTRLDARLAYRRNLVRYRQWFKAGLQKKAWATLGSDKSREMADLVRFGYWRYKFESDICENVQYTNPWTFRAIWEHVHDEQEFAVWVATAQARNLRLV</sequence>
<feature type="non-terminal residue" evidence="2">
    <location>
        <position position="1"/>
    </location>
</feature>
<evidence type="ECO:0000313" key="3">
    <source>
        <dbReference type="Proteomes" id="UP001140094"/>
    </source>
</evidence>
<dbReference type="EMBL" id="JANBUO010000844">
    <property type="protein sequence ID" value="KAJ2801250.1"/>
    <property type="molecule type" value="Genomic_DNA"/>
</dbReference>
<keyword evidence="3" id="KW-1185">Reference proteome</keyword>
<feature type="region of interest" description="Disordered" evidence="1">
    <location>
        <begin position="1"/>
        <end position="22"/>
    </location>
</feature>
<comment type="caution">
    <text evidence="2">The sequence shown here is derived from an EMBL/GenBank/DDBJ whole genome shotgun (WGS) entry which is preliminary data.</text>
</comment>
<dbReference type="Proteomes" id="UP001140094">
    <property type="component" value="Unassembled WGS sequence"/>
</dbReference>
<dbReference type="PANTHER" id="PTHR21310:SF15">
    <property type="entry name" value="AMINOGLYCOSIDE PHOSPHOTRANSFERASE DOMAIN-CONTAINING PROTEIN"/>
    <property type="match status" value="1"/>
</dbReference>
<dbReference type="InterPro" id="IPR051678">
    <property type="entry name" value="AGP_Transferase"/>
</dbReference>